<reference evidence="2 3" key="1">
    <citation type="journal article" date="2021" name="bioRxiv">
        <title>The Gossypium anomalum genome as a resource for cotton improvement and evolutionary analysis of hybrid incompatibility.</title>
        <authorList>
            <person name="Grover C.E."/>
            <person name="Yuan D."/>
            <person name="Arick M.A."/>
            <person name="Miller E.R."/>
            <person name="Hu G."/>
            <person name="Peterson D.G."/>
            <person name="Wendel J.F."/>
            <person name="Udall J.A."/>
        </authorList>
    </citation>
    <scope>NUCLEOTIDE SEQUENCE [LARGE SCALE GENOMIC DNA]</scope>
    <source>
        <strain evidence="2">JFW-Udall</strain>
        <tissue evidence="2">Leaf</tissue>
    </source>
</reference>
<feature type="coiled-coil region" evidence="1">
    <location>
        <begin position="7"/>
        <end position="41"/>
    </location>
</feature>
<sequence>MASDGVLTRLQKEVGSMQQEISKLQEVMLRLEAKIDTKFQEFKEEFRGDLQALLDQYFGSLPTGSLANGATDKGKGVLCAPLRFLPKETEFPQAPVDPKLTEASRVHQQNQSQMVGASAKTSRLECPRFDGIDFKRWWTKLK</sequence>
<dbReference type="AlphaFoldDB" id="A0A8J5XXH8"/>
<proteinExistence type="predicted"/>
<accession>A0A8J5XXH8</accession>
<name>A0A8J5XXH8_9ROSI</name>
<evidence type="ECO:0000313" key="3">
    <source>
        <dbReference type="Proteomes" id="UP000701853"/>
    </source>
</evidence>
<dbReference type="OrthoDB" id="992950at2759"/>
<keyword evidence="3" id="KW-1185">Reference proteome</keyword>
<keyword evidence="1" id="KW-0175">Coiled coil</keyword>
<evidence type="ECO:0000313" key="2">
    <source>
        <dbReference type="EMBL" id="KAG8472604.1"/>
    </source>
</evidence>
<organism evidence="2 3">
    <name type="scientific">Gossypium anomalum</name>
    <dbReference type="NCBI Taxonomy" id="47600"/>
    <lineage>
        <taxon>Eukaryota</taxon>
        <taxon>Viridiplantae</taxon>
        <taxon>Streptophyta</taxon>
        <taxon>Embryophyta</taxon>
        <taxon>Tracheophyta</taxon>
        <taxon>Spermatophyta</taxon>
        <taxon>Magnoliopsida</taxon>
        <taxon>eudicotyledons</taxon>
        <taxon>Gunneridae</taxon>
        <taxon>Pentapetalae</taxon>
        <taxon>rosids</taxon>
        <taxon>malvids</taxon>
        <taxon>Malvales</taxon>
        <taxon>Malvaceae</taxon>
        <taxon>Malvoideae</taxon>
        <taxon>Gossypium</taxon>
    </lineage>
</organism>
<dbReference type="Proteomes" id="UP000701853">
    <property type="component" value="Chromosome 13"/>
</dbReference>
<gene>
    <name evidence="2" type="ORF">CXB51_034405</name>
</gene>
<evidence type="ECO:0000256" key="1">
    <source>
        <dbReference type="SAM" id="Coils"/>
    </source>
</evidence>
<protein>
    <submittedName>
        <fullName evidence="2">Uncharacterized protein</fullName>
    </submittedName>
</protein>
<comment type="caution">
    <text evidence="2">The sequence shown here is derived from an EMBL/GenBank/DDBJ whole genome shotgun (WGS) entry which is preliminary data.</text>
</comment>
<dbReference type="EMBL" id="JAHUZN010000013">
    <property type="protein sequence ID" value="KAG8472604.1"/>
    <property type="molecule type" value="Genomic_DNA"/>
</dbReference>